<name>A0A9W8YM16_9PEZI</name>
<keyword evidence="3" id="KW-1185">Reference proteome</keyword>
<feature type="compositionally biased region" description="Acidic residues" evidence="1">
    <location>
        <begin position="177"/>
        <end position="187"/>
    </location>
</feature>
<feature type="region of interest" description="Disordered" evidence="1">
    <location>
        <begin position="112"/>
        <end position="267"/>
    </location>
</feature>
<accession>A0A9W8YM16</accession>
<organism evidence="2 3">
    <name type="scientific">Gnomoniopsis smithogilvyi</name>
    <dbReference type="NCBI Taxonomy" id="1191159"/>
    <lineage>
        <taxon>Eukaryota</taxon>
        <taxon>Fungi</taxon>
        <taxon>Dikarya</taxon>
        <taxon>Ascomycota</taxon>
        <taxon>Pezizomycotina</taxon>
        <taxon>Sordariomycetes</taxon>
        <taxon>Sordariomycetidae</taxon>
        <taxon>Diaporthales</taxon>
        <taxon>Gnomoniaceae</taxon>
        <taxon>Gnomoniopsis</taxon>
    </lineage>
</organism>
<evidence type="ECO:0000256" key="1">
    <source>
        <dbReference type="SAM" id="MobiDB-lite"/>
    </source>
</evidence>
<reference evidence="2" key="1">
    <citation type="submission" date="2022-10" db="EMBL/GenBank/DDBJ databases">
        <title>Tapping the CABI collections for fungal endophytes: first genome assemblies for Collariella, Neodidymelliopsis, Ascochyta clinopodiicola, Didymella pomorum, Didymosphaeria variabile, Neocosmospora piperis and Neocucurbitaria cava.</title>
        <authorList>
            <person name="Hill R."/>
        </authorList>
    </citation>
    <scope>NUCLEOTIDE SEQUENCE</scope>
    <source>
        <strain evidence="2">IMI 355082</strain>
    </source>
</reference>
<evidence type="ECO:0000313" key="3">
    <source>
        <dbReference type="Proteomes" id="UP001140453"/>
    </source>
</evidence>
<feature type="compositionally biased region" description="Pro residues" evidence="1">
    <location>
        <begin position="125"/>
        <end position="140"/>
    </location>
</feature>
<dbReference type="AlphaFoldDB" id="A0A9W8YM16"/>
<dbReference type="EMBL" id="JAPEVB010000005">
    <property type="protein sequence ID" value="KAJ4387358.1"/>
    <property type="molecule type" value="Genomic_DNA"/>
</dbReference>
<dbReference type="OrthoDB" id="4588567at2759"/>
<comment type="caution">
    <text evidence="2">The sequence shown here is derived from an EMBL/GenBank/DDBJ whole genome shotgun (WGS) entry which is preliminary data.</text>
</comment>
<evidence type="ECO:0000313" key="2">
    <source>
        <dbReference type="EMBL" id="KAJ4387358.1"/>
    </source>
</evidence>
<sequence length="402" mass="43429">MAPQTRPRARSSVEHLFDLVESLEEDQLQSFLEEINSTPDTNIDVSSGVAYFEEQRRLQAHQKQQLLRPTPSFLNAPPEPKDWPRQKPRPVSGSQWRQSMRIVSAPYARHTMQNSHNTGGQHEPVSPPLTASPPGSPPTMAPRRSVTAPVGKIDVRVEARQVEEPSPVSPPRHMLDGNDDDDDDDEENSRPTFEAFHFGSDGSAHDDHSPAGAFSPSSSSSSSAVPSEQSRPVSPAHQQQQPSPHIRHEAITPPPEEPQQFPAFSRMGTMPPLHHAPLSFDAAPVRPSTSAGPLAPRAFRRVSRPVFLSPTEGGAEELAGRLSAFLFGGGDAAGALAAQRHSTLFSGGGKGINGQGQQERRGSVLMEEMLKEPGTPRGRAVFGKGEDEGAPVNGIFEVLTKG</sequence>
<feature type="compositionally biased region" description="Basic and acidic residues" evidence="1">
    <location>
        <begin position="153"/>
        <end position="163"/>
    </location>
</feature>
<gene>
    <name evidence="2" type="ORF">N0V93_007949</name>
</gene>
<feature type="compositionally biased region" description="Low complexity" evidence="1">
    <location>
        <begin position="210"/>
        <end position="244"/>
    </location>
</feature>
<proteinExistence type="predicted"/>
<protein>
    <submittedName>
        <fullName evidence="2">Uncharacterized protein</fullName>
    </submittedName>
</protein>
<feature type="region of interest" description="Disordered" evidence="1">
    <location>
        <begin position="60"/>
        <end position="99"/>
    </location>
</feature>
<dbReference type="Proteomes" id="UP001140453">
    <property type="component" value="Unassembled WGS sequence"/>
</dbReference>